<evidence type="ECO:0000313" key="5">
    <source>
        <dbReference type="Proteomes" id="UP001374893"/>
    </source>
</evidence>
<gene>
    <name evidence="4" type="ORF">HAHE_14450</name>
</gene>
<dbReference type="PROSITE" id="PS50853">
    <property type="entry name" value="FN3"/>
    <property type="match status" value="1"/>
</dbReference>
<dbReference type="EMBL" id="AP024702">
    <property type="protein sequence ID" value="BCX47537.1"/>
    <property type="molecule type" value="Genomic_DNA"/>
</dbReference>
<dbReference type="InterPro" id="IPR013783">
    <property type="entry name" value="Ig-like_fold"/>
</dbReference>
<proteinExistence type="predicted"/>
<dbReference type="InterPro" id="IPR000421">
    <property type="entry name" value="FA58C"/>
</dbReference>
<dbReference type="Proteomes" id="UP001374893">
    <property type="component" value="Chromosome"/>
</dbReference>
<dbReference type="Gene3D" id="2.60.120.260">
    <property type="entry name" value="Galactose-binding domain-like"/>
    <property type="match status" value="2"/>
</dbReference>
<evidence type="ECO:0000256" key="1">
    <source>
        <dbReference type="SAM" id="MobiDB-lite"/>
    </source>
</evidence>
<dbReference type="SUPFAM" id="SSF49899">
    <property type="entry name" value="Concanavalin A-like lectins/glucanases"/>
    <property type="match status" value="1"/>
</dbReference>
<keyword evidence="5" id="KW-1185">Reference proteome</keyword>
<name>A0ABN6H3G4_9BACT</name>
<feature type="domain" description="Fibronectin type-III" evidence="3">
    <location>
        <begin position="560"/>
        <end position="647"/>
    </location>
</feature>
<dbReference type="Pfam" id="PF14200">
    <property type="entry name" value="RicinB_lectin_2"/>
    <property type="match status" value="1"/>
</dbReference>
<sequence>MDAAVQTWNDYSTYGYNFPVYYDSGIPTAQANYLGSIGFGGQGNYRVAMHESAHWLGTGSVFEWDAHQRFGVWNGTYAVNLRRAYDGPGERQFIYGVHYGPDGANYDEEGVNGPRFVGTVGAFRRDMNLGGGDQTIGIASGNYRLRQRVAVKMLENASSGAEGAQPTQDANNSGDSQLWNVSLQLGTPYFTIQNVAGGKYLDSLGATGNGSPVGLTSLAGGIPSDSQLWQIIQTDSFFFKIVNKANGKGLDNLGATGDGEGISQWDAAGNFSWNQHWTFLNALPQTVADPAVVSQGRPVTSSSTEANHYDNKGNNGVAADRWTAADASYPQWWRVDTGIVQPITRVEIDWFKDGSPAFQYQIEVSNNDSDWTVVADRTSNGVSGTTVDPLTGVSGRFVRVTVTGVNFGGYFAAFYECRVFNENTPLKNLSQFRPTSASTEQVGNLAVNANDVDPVFTRWCADSSGYPAWWQVDLGSVRQVNRAVIAWFDDGARSYQYRIEGSTDGTNFTTLADRTGNTDPYTTADEFSGSARYVRIMVTGGSADWPSIYDAQIFGATALDPTDLAGTVVGEDVSLSWTAAAGATGYQVKRSTTKGGPYLPVGSEVVGTGFVDDTVSPGTVYYYVVTAKSGTEEGGTSGEVRVTTPGTLALWDFEDGVAGQSFTPTGQPNGSGGSVDTVSGILMRGYDTYAGPTWTSAAPPNGDGLAMLNADNHQDGYVTEGVLHGWSPEEWTIECTVFLESLTGWNTFIGRDGASHGEPESDFYLQNSDGDDRFRVSIETVGGQRWILDGNYTVEANTWYALAARSDGSTLSLWLDDGTGYQQIGSLDITAQSVADNALPASDFAWTFGRGWFGGGLTDHIDGGMDNIRFTDGALGPEEMIPLVLLTPEQQWRLDHFGTTENVGDAADDADPDGDGWINADERDAGTDPNDRGSNLRFTSLSPSGADYVLVFPSVVGRIYTVEYSDNLGAASWQPVLTAGVPAIDLVGTGGPIQVIDSGGAGHGRRFYRISVGP</sequence>
<feature type="region of interest" description="Disordered" evidence="1">
    <location>
        <begin position="901"/>
        <end position="934"/>
    </location>
</feature>
<dbReference type="InterPro" id="IPR003961">
    <property type="entry name" value="FN3_dom"/>
</dbReference>
<feature type="compositionally biased region" description="Basic and acidic residues" evidence="1">
    <location>
        <begin position="920"/>
        <end position="931"/>
    </location>
</feature>
<dbReference type="Gene3D" id="2.80.10.50">
    <property type="match status" value="1"/>
</dbReference>
<dbReference type="InterPro" id="IPR036116">
    <property type="entry name" value="FN3_sf"/>
</dbReference>
<dbReference type="InterPro" id="IPR013320">
    <property type="entry name" value="ConA-like_dom_sf"/>
</dbReference>
<dbReference type="CDD" id="cd00063">
    <property type="entry name" value="FN3"/>
    <property type="match status" value="1"/>
</dbReference>
<accession>A0ABN6H3G4</accession>
<feature type="domain" description="F5/8 type C" evidence="2">
    <location>
        <begin position="280"/>
        <end position="400"/>
    </location>
</feature>
<dbReference type="InterPro" id="IPR035992">
    <property type="entry name" value="Ricin_B-like_lectins"/>
</dbReference>
<dbReference type="Pfam" id="PF13385">
    <property type="entry name" value="Laminin_G_3"/>
    <property type="match status" value="1"/>
</dbReference>
<dbReference type="PROSITE" id="PS50231">
    <property type="entry name" value="RICIN_B_LECTIN"/>
    <property type="match status" value="1"/>
</dbReference>
<dbReference type="Pfam" id="PF22633">
    <property type="entry name" value="F5_F8_type_C_2"/>
    <property type="match status" value="2"/>
</dbReference>
<dbReference type="Gene3D" id="2.60.120.200">
    <property type="match status" value="1"/>
</dbReference>
<organism evidence="4 5">
    <name type="scientific">Haloferula helveola</name>
    <dbReference type="NCBI Taxonomy" id="490095"/>
    <lineage>
        <taxon>Bacteria</taxon>
        <taxon>Pseudomonadati</taxon>
        <taxon>Verrucomicrobiota</taxon>
        <taxon>Verrucomicrobiia</taxon>
        <taxon>Verrucomicrobiales</taxon>
        <taxon>Verrucomicrobiaceae</taxon>
        <taxon>Haloferula</taxon>
    </lineage>
</organism>
<dbReference type="SUPFAM" id="SSF50370">
    <property type="entry name" value="Ricin B-like lectins"/>
    <property type="match status" value="1"/>
</dbReference>
<dbReference type="Gene3D" id="2.60.40.10">
    <property type="entry name" value="Immunoglobulins"/>
    <property type="match status" value="1"/>
</dbReference>
<evidence type="ECO:0000259" key="2">
    <source>
        <dbReference type="PROSITE" id="PS50022"/>
    </source>
</evidence>
<dbReference type="SUPFAM" id="SSF49785">
    <property type="entry name" value="Galactose-binding domain-like"/>
    <property type="match status" value="2"/>
</dbReference>
<dbReference type="InterPro" id="IPR000772">
    <property type="entry name" value="Ricin_B_lectin"/>
</dbReference>
<dbReference type="SUPFAM" id="SSF49265">
    <property type="entry name" value="Fibronectin type III"/>
    <property type="match status" value="1"/>
</dbReference>
<evidence type="ECO:0000313" key="4">
    <source>
        <dbReference type="EMBL" id="BCX47537.1"/>
    </source>
</evidence>
<reference evidence="4 5" key="1">
    <citation type="submission" date="2021-06" db="EMBL/GenBank/DDBJ databases">
        <title>Complete genome of Haloferula helveola possessing various polysaccharide degrading enzymes.</title>
        <authorList>
            <person name="Takami H."/>
            <person name="Huang C."/>
            <person name="Hamasaki K."/>
        </authorList>
    </citation>
    <scope>NUCLEOTIDE SEQUENCE [LARGE SCALE GENOMIC DNA]</scope>
    <source>
        <strain evidence="4 5">CN-1</strain>
    </source>
</reference>
<evidence type="ECO:0000259" key="3">
    <source>
        <dbReference type="PROSITE" id="PS50853"/>
    </source>
</evidence>
<protein>
    <submittedName>
        <fullName evidence="4">Coagulation factor 5/8type domain-containing protein</fullName>
    </submittedName>
</protein>
<feature type="domain" description="F5/8 type C" evidence="2">
    <location>
        <begin position="417"/>
        <end position="556"/>
    </location>
</feature>
<dbReference type="PROSITE" id="PS50022">
    <property type="entry name" value="FA58C_3"/>
    <property type="match status" value="2"/>
</dbReference>
<feature type="compositionally biased region" description="Polar residues" evidence="1">
    <location>
        <begin position="165"/>
        <end position="175"/>
    </location>
</feature>
<dbReference type="InterPro" id="IPR008979">
    <property type="entry name" value="Galactose-bd-like_sf"/>
</dbReference>
<feature type="region of interest" description="Disordered" evidence="1">
    <location>
        <begin position="156"/>
        <end position="175"/>
    </location>
</feature>
<dbReference type="CDD" id="cd00161">
    <property type="entry name" value="beta-trefoil_Ricin-like"/>
    <property type="match status" value="1"/>
</dbReference>